<organism evidence="1">
    <name type="scientific">Woronichinia naegeliana WA131</name>
    <dbReference type="NCBI Taxonomy" id="2824559"/>
    <lineage>
        <taxon>Bacteria</taxon>
        <taxon>Bacillati</taxon>
        <taxon>Cyanobacteriota</taxon>
        <taxon>Cyanophyceae</taxon>
        <taxon>Synechococcales</taxon>
        <taxon>Coelosphaeriaceae</taxon>
        <taxon>Woronichinia</taxon>
    </lineage>
</organism>
<dbReference type="EMBL" id="CP073041">
    <property type="protein sequence ID" value="UXE59028.1"/>
    <property type="molecule type" value="Genomic_DNA"/>
</dbReference>
<evidence type="ECO:0008006" key="2">
    <source>
        <dbReference type="Google" id="ProtNLM"/>
    </source>
</evidence>
<protein>
    <recommendedName>
        <fullName evidence="2">Phage-Barnase-EndoU-ColicinE5/D-RelE like nuclease 2 domain-containing protein</fullName>
    </recommendedName>
</protein>
<accession>A0A977KSM1</accession>
<sequence>MTAISKSGFIIRLPEERWQHIIARHSALTNQQSLVLATITEPEIILDGNEGALMAIRTLEIGRVLVVVYKETSNKDGFVITAFPTRRLNSLTRRIQLWP</sequence>
<dbReference type="KEGG" id="wna:KA717_24110"/>
<name>A0A977KSM1_9CYAN</name>
<evidence type="ECO:0000313" key="1">
    <source>
        <dbReference type="EMBL" id="UXE59028.1"/>
    </source>
</evidence>
<gene>
    <name evidence="1" type="ORF">KA717_24110</name>
</gene>
<dbReference type="Proteomes" id="UP001065613">
    <property type="component" value="Chromosome"/>
</dbReference>
<proteinExistence type="predicted"/>
<dbReference type="AlphaFoldDB" id="A0A977KSM1"/>
<reference evidence="1" key="1">
    <citation type="submission" date="2021-04" db="EMBL/GenBank/DDBJ databases">
        <title>Genome sequence of Woronichinia naegeliana from Washington state freshwater lake bloom.</title>
        <authorList>
            <person name="Dreher T.W."/>
        </authorList>
    </citation>
    <scope>NUCLEOTIDE SEQUENCE</scope>
    <source>
        <strain evidence="1">WA131</strain>
    </source>
</reference>